<evidence type="ECO:0000256" key="5">
    <source>
        <dbReference type="SAM" id="Phobius"/>
    </source>
</evidence>
<dbReference type="Proteomes" id="UP000215828">
    <property type="component" value="Unassembled WGS sequence"/>
</dbReference>
<dbReference type="RefSeq" id="WP_094496422.1">
    <property type="nucleotide sequence ID" value="NZ_CAMTQP010000004.1"/>
</dbReference>
<gene>
    <name evidence="6" type="ORF">CBF53_05900</name>
    <name evidence="7" type="ORF">CBF70_06590</name>
</gene>
<keyword evidence="3 5" id="KW-1133">Transmembrane helix</keyword>
<keyword evidence="2 5" id="KW-0812">Transmembrane</keyword>
<name>A0A256LED1_9LACO</name>
<dbReference type="EMBL" id="NGNX01000022">
    <property type="protein sequence ID" value="OYR91513.1"/>
    <property type="molecule type" value="Genomic_DNA"/>
</dbReference>
<reference evidence="6 9" key="2">
    <citation type="submission" date="2017-05" db="EMBL/GenBank/DDBJ databases">
        <authorList>
            <person name="Lin X.B."/>
            <person name="Stothard P."/>
            <person name="Tasseva G."/>
            <person name="Walter J."/>
        </authorList>
    </citation>
    <scope>NUCLEOTIDE SEQUENCE [LARGE SCALE GENOMIC DNA]</scope>
    <source>
        <strain evidence="6 9">609u</strain>
    </source>
</reference>
<comment type="caution">
    <text evidence="7">The sequence shown here is derived from an EMBL/GenBank/DDBJ whole genome shotgun (WGS) entry which is preliminary data.</text>
</comment>
<feature type="transmembrane region" description="Helical" evidence="5">
    <location>
        <begin position="48"/>
        <end position="68"/>
    </location>
</feature>
<keyword evidence="4 5" id="KW-0472">Membrane</keyword>
<evidence type="ECO:0000313" key="7">
    <source>
        <dbReference type="EMBL" id="OYR91513.1"/>
    </source>
</evidence>
<evidence type="ECO:0000313" key="6">
    <source>
        <dbReference type="EMBL" id="OYR88040.1"/>
    </source>
</evidence>
<evidence type="ECO:0000256" key="1">
    <source>
        <dbReference type="ARBA" id="ARBA00004141"/>
    </source>
</evidence>
<dbReference type="Proteomes" id="UP000216316">
    <property type="component" value="Unassembled WGS sequence"/>
</dbReference>
<proteinExistence type="predicted"/>
<comment type="subcellular location">
    <subcellularLocation>
        <location evidence="1">Membrane</location>
        <topology evidence="1">Multi-pass membrane protein</topology>
    </subcellularLocation>
</comment>
<evidence type="ECO:0000256" key="2">
    <source>
        <dbReference type="ARBA" id="ARBA00022692"/>
    </source>
</evidence>
<evidence type="ECO:0000313" key="8">
    <source>
        <dbReference type="Proteomes" id="UP000215828"/>
    </source>
</evidence>
<sequence length="217" mass="24639">MNPGLKLFLILTISLEISLIPNLTTNLIIISICLIYLLFKSISLKKILLLLIIPLFAATVVFITIYYFTPNHNLYHATILFTRIYAYVFLGAVFTETTSILSLARSLEQNFKLPSKFAYGTLAAFNVIPKIHTEVNRIRLVGDMRHYHLSFYSPTLYFKAILAAISWSNSLAEGMISHGYQEDKPRSVIVPVALTKKDWLIFSSILLLLQPILLLTK</sequence>
<feature type="transmembrane region" description="Helical" evidence="5">
    <location>
        <begin position="199"/>
        <end position="216"/>
    </location>
</feature>
<dbReference type="AlphaFoldDB" id="A0A256LED1"/>
<protein>
    <submittedName>
        <fullName evidence="7">ABC transporter permease</fullName>
    </submittedName>
</protein>
<evidence type="ECO:0000313" key="9">
    <source>
        <dbReference type="Proteomes" id="UP000216316"/>
    </source>
</evidence>
<feature type="transmembrane region" description="Helical" evidence="5">
    <location>
        <begin position="74"/>
        <end position="95"/>
    </location>
</feature>
<reference evidence="7 8" key="1">
    <citation type="submission" date="2017-04" db="EMBL/GenBank/DDBJ databases">
        <authorList>
            <person name="Afonso C.L."/>
            <person name="Miller P.J."/>
            <person name="Scott M.A."/>
            <person name="Spackman E."/>
            <person name="Goraichik I."/>
            <person name="Dimitrov K.M."/>
            <person name="Suarez D.L."/>
            <person name="Swayne D.E."/>
        </authorList>
    </citation>
    <scope>NUCLEOTIDE SEQUENCE [LARGE SCALE GENOMIC DNA]</scope>
    <source>
        <strain evidence="7 8">609q</strain>
    </source>
</reference>
<dbReference type="CDD" id="cd16914">
    <property type="entry name" value="EcfT"/>
    <property type="match status" value="1"/>
</dbReference>
<dbReference type="EMBL" id="NGNV01000022">
    <property type="protein sequence ID" value="OYR88040.1"/>
    <property type="molecule type" value="Genomic_DNA"/>
</dbReference>
<feature type="transmembrane region" description="Helical" evidence="5">
    <location>
        <begin position="20"/>
        <end position="39"/>
    </location>
</feature>
<evidence type="ECO:0000256" key="3">
    <source>
        <dbReference type="ARBA" id="ARBA00022989"/>
    </source>
</evidence>
<accession>A0A256LED1</accession>
<evidence type="ECO:0000256" key="4">
    <source>
        <dbReference type="ARBA" id="ARBA00023136"/>
    </source>
</evidence>
<organism evidence="7 8">
    <name type="scientific">Lactobacillus taiwanensis</name>
    <dbReference type="NCBI Taxonomy" id="508451"/>
    <lineage>
        <taxon>Bacteria</taxon>
        <taxon>Bacillati</taxon>
        <taxon>Bacillota</taxon>
        <taxon>Bacilli</taxon>
        <taxon>Lactobacillales</taxon>
        <taxon>Lactobacillaceae</taxon>
        <taxon>Lactobacillus</taxon>
    </lineage>
</organism>
<dbReference type="Pfam" id="PF02361">
    <property type="entry name" value="CbiQ"/>
    <property type="match status" value="1"/>
</dbReference>
<reference evidence="8 9" key="3">
    <citation type="submission" date="2017-09" db="EMBL/GenBank/DDBJ databases">
        <title>Tripartite evolution among Lactobacillus johnsonii, Lactobacillus taiwanensis, Lactobacillus reuteri and their rodent host.</title>
        <authorList>
            <person name="Wang T."/>
            <person name="Knowles S."/>
            <person name="Cheng C."/>
        </authorList>
    </citation>
    <scope>NUCLEOTIDE SEQUENCE [LARGE SCALE GENOMIC DNA]</scope>
    <source>
        <strain evidence="7 8">609q</strain>
        <strain evidence="6 9">609u</strain>
    </source>
</reference>
<feature type="transmembrane region" description="Helical" evidence="5">
    <location>
        <begin position="149"/>
        <end position="167"/>
    </location>
</feature>
<keyword evidence="9" id="KW-1185">Reference proteome</keyword>
<dbReference type="InterPro" id="IPR003339">
    <property type="entry name" value="ABC/ECF_trnsptr_transmembrane"/>
</dbReference>
<dbReference type="GO" id="GO:0005886">
    <property type="term" value="C:plasma membrane"/>
    <property type="evidence" value="ECO:0007669"/>
    <property type="project" value="UniProtKB-ARBA"/>
</dbReference>